<dbReference type="InterPro" id="IPR014044">
    <property type="entry name" value="CAP_dom"/>
</dbReference>
<reference evidence="3 4" key="1">
    <citation type="journal article" date="2024" name="Int. J. Syst. Evol. Microbiol.">
        <title>Virgibacillus tibetensis sp. nov., isolated from salt lake on the Tibetan Plateau of China.</title>
        <authorList>
            <person name="Phurbu D."/>
            <person name="Liu Z.-X."/>
            <person name="Wang R."/>
            <person name="Zheng Y.-Y."/>
            <person name="Liu H.-C."/>
            <person name="Zhou Y.-G."/>
            <person name="Yu Y.-J."/>
            <person name="Li A.-H."/>
        </authorList>
    </citation>
    <scope>NUCLEOTIDE SEQUENCE [LARGE SCALE GENOMIC DNA]</scope>
    <source>
        <strain evidence="3 4">C22-A2</strain>
    </source>
</reference>
<accession>A0ABU6KCB1</accession>
<dbReference type="Gene3D" id="3.40.33.10">
    <property type="entry name" value="CAP"/>
    <property type="match status" value="1"/>
</dbReference>
<feature type="domain" description="SCP" evidence="1">
    <location>
        <begin position="241"/>
        <end position="349"/>
    </location>
</feature>
<dbReference type="SUPFAM" id="SSF55797">
    <property type="entry name" value="PR-1-like"/>
    <property type="match status" value="1"/>
</dbReference>
<organism evidence="3 4">
    <name type="scientific">Virgibacillus tibetensis</name>
    <dbReference type="NCBI Taxonomy" id="3042313"/>
    <lineage>
        <taxon>Bacteria</taxon>
        <taxon>Bacillati</taxon>
        <taxon>Bacillota</taxon>
        <taxon>Bacilli</taxon>
        <taxon>Bacillales</taxon>
        <taxon>Bacillaceae</taxon>
        <taxon>Virgibacillus</taxon>
    </lineage>
</organism>
<evidence type="ECO:0000313" key="3">
    <source>
        <dbReference type="EMBL" id="MEC5422810.1"/>
    </source>
</evidence>
<dbReference type="InterPro" id="IPR029410">
    <property type="entry name" value="CAP_assoc"/>
</dbReference>
<gene>
    <name evidence="3" type="ORF">QGM71_04770</name>
</gene>
<proteinExistence type="predicted"/>
<evidence type="ECO:0000313" key="4">
    <source>
        <dbReference type="Proteomes" id="UP001335737"/>
    </source>
</evidence>
<sequence length="356" mass="40500">MRLVKVLILLSLFSIAGFYFLEQNDISPEEAMDRVTNVVQEKKNMLETKIAPEEVTVDIPLEGALYNWIGKSSDELVQVLGEPHRKDLSAYGYTWWVYTDQSNQYIQFGVDEEEIKTIYATGSDLEIEPVIVGQSYASVEESFPFLNEITYSKGVSSYTFHVNVNDIQMRPLVKLTDDIFIQFYFDTFTSKLSSIRILTAETLLEHRPYEVKYRGSLPGEPDLSDEGWAEVEQGMEQQIYDITNVIRKQHEKTKLEWEDSVSDVAFKHSKDMADNNYFSHYSPDGSGLKERLEAGNVSHAGAGENIAAQYPDAAAAVEGWLNSEGHREALLSDDFTHLGVGVYRLYYTQNFLAKPF</sequence>
<dbReference type="PANTHER" id="PTHR31157:SF26">
    <property type="entry name" value="SCP-LIKE EXTRACELLULAR PROTEIN"/>
    <property type="match status" value="1"/>
</dbReference>
<dbReference type="Pfam" id="PF14504">
    <property type="entry name" value="CAP_assoc_N"/>
    <property type="match status" value="1"/>
</dbReference>
<comment type="caution">
    <text evidence="3">The sequence shown here is derived from an EMBL/GenBank/DDBJ whole genome shotgun (WGS) entry which is preliminary data.</text>
</comment>
<dbReference type="Proteomes" id="UP001335737">
    <property type="component" value="Unassembled WGS sequence"/>
</dbReference>
<protein>
    <submittedName>
        <fullName evidence="3">CAP domain-containing protein</fullName>
    </submittedName>
</protein>
<keyword evidence="4" id="KW-1185">Reference proteome</keyword>
<dbReference type="RefSeq" id="WP_327606357.1">
    <property type="nucleotide sequence ID" value="NZ_JARZFX010000001.1"/>
</dbReference>
<name>A0ABU6KCB1_9BACI</name>
<evidence type="ECO:0000259" key="2">
    <source>
        <dbReference type="Pfam" id="PF14504"/>
    </source>
</evidence>
<dbReference type="CDD" id="cd05379">
    <property type="entry name" value="CAP_bacterial"/>
    <property type="match status" value="1"/>
</dbReference>
<evidence type="ECO:0000259" key="1">
    <source>
        <dbReference type="Pfam" id="PF00188"/>
    </source>
</evidence>
<dbReference type="PANTHER" id="PTHR31157">
    <property type="entry name" value="SCP DOMAIN-CONTAINING PROTEIN"/>
    <property type="match status" value="1"/>
</dbReference>
<dbReference type="Pfam" id="PF00188">
    <property type="entry name" value="CAP"/>
    <property type="match status" value="1"/>
</dbReference>
<dbReference type="EMBL" id="JARZFX010000001">
    <property type="protein sequence ID" value="MEC5422810.1"/>
    <property type="molecule type" value="Genomic_DNA"/>
</dbReference>
<dbReference type="InterPro" id="IPR035940">
    <property type="entry name" value="CAP_sf"/>
</dbReference>
<feature type="domain" description="CAP-associated" evidence="2">
    <location>
        <begin position="69"/>
        <end position="209"/>
    </location>
</feature>